<organism evidence="1 2">
    <name type="scientific">Sporisorium graminicola</name>
    <dbReference type="NCBI Taxonomy" id="280036"/>
    <lineage>
        <taxon>Eukaryota</taxon>
        <taxon>Fungi</taxon>
        <taxon>Dikarya</taxon>
        <taxon>Basidiomycota</taxon>
        <taxon>Ustilaginomycotina</taxon>
        <taxon>Ustilaginomycetes</taxon>
        <taxon>Ustilaginales</taxon>
        <taxon>Ustilaginaceae</taxon>
        <taxon>Sporisorium</taxon>
    </lineage>
</organism>
<dbReference type="Gene3D" id="3.40.50.720">
    <property type="entry name" value="NAD(P)-binding Rossmann-like Domain"/>
    <property type="match status" value="1"/>
</dbReference>
<dbReference type="SUPFAM" id="SSF51735">
    <property type="entry name" value="NAD(P)-binding Rossmann-fold domains"/>
    <property type="match status" value="1"/>
</dbReference>
<dbReference type="OrthoDB" id="16464at2759"/>
<evidence type="ECO:0000313" key="1">
    <source>
        <dbReference type="EMBL" id="TKY84953.1"/>
    </source>
</evidence>
<name>A0A4U7KLT0_9BASI</name>
<dbReference type="Proteomes" id="UP000306050">
    <property type="component" value="Chromosome SGRAM_8"/>
</dbReference>
<dbReference type="PANTHER" id="PTHR43245:SF11">
    <property type="entry name" value="LD23561P"/>
    <property type="match status" value="1"/>
</dbReference>
<protein>
    <recommendedName>
        <fullName evidence="3">NAD-dependent epimerase/dehydratase domain-containing protein</fullName>
    </recommendedName>
</protein>
<dbReference type="InterPro" id="IPR036291">
    <property type="entry name" value="NAD(P)-bd_dom_sf"/>
</dbReference>
<evidence type="ECO:0008006" key="3">
    <source>
        <dbReference type="Google" id="ProtNLM"/>
    </source>
</evidence>
<comment type="caution">
    <text evidence="1">The sequence shown here is derived from an EMBL/GenBank/DDBJ whole genome shotgun (WGS) entry which is preliminary data.</text>
</comment>
<dbReference type="PANTHER" id="PTHR43245">
    <property type="entry name" value="BIFUNCTIONAL POLYMYXIN RESISTANCE PROTEIN ARNA"/>
    <property type="match status" value="1"/>
</dbReference>
<proteinExistence type="predicted"/>
<keyword evidence="2" id="KW-1185">Reference proteome</keyword>
<sequence length="428" mass="47938">MSQALPAEVSVLILGGTAYLSRPLLKWLLDSAHDAERNGIKIKHVRLADKFHVSDGNSSTYLDPETWSALQDPRVEYRQVNLNIPANLPAVYDHPQGGSYDVVFDFAGEGIGFQDFPEEVLLERTAKTARSTASESLRRNVKAHIRDTFAFLTLEPNAPALKESDVIKPNSPRAYWWYEAERAAASVDKLPLAILRSAEVVGPFVFSGSLPSRYALGKVYSRLGEPLKLLWGPELRIHTIHIDDWCSAAWKLVEWVASRSRSEANQLAGENLVPVRIKDKVQDSLREKVGSECCPRTETPRAPVFNLVDDTNMNQGKLLDMIGEAFQVETGFVNALVNTYARLNLSGVVNDVNEKHARAIEEITKETGIRDCPLSGWIDTDLLANRSLAFDNTKIKRVLGWSPKIQVDRSRLDEILDKLRALNQFPRQ</sequence>
<dbReference type="GeneID" id="40728928"/>
<evidence type="ECO:0000313" key="2">
    <source>
        <dbReference type="Proteomes" id="UP000306050"/>
    </source>
</evidence>
<accession>A0A4U7KLT0</accession>
<dbReference type="InterPro" id="IPR050177">
    <property type="entry name" value="Lipid_A_modif_metabolic_enz"/>
</dbReference>
<reference evidence="1 2" key="1">
    <citation type="submission" date="2019-05" db="EMBL/GenBank/DDBJ databases">
        <title>Sporisorium graminicola CBS 10092 draft sequencing and annotation.</title>
        <authorList>
            <person name="Solano-Gonzalez S."/>
            <person name="Caddick M.X."/>
            <person name="Darby A."/>
        </authorList>
    </citation>
    <scope>NUCLEOTIDE SEQUENCE [LARGE SCALE GENOMIC DNA]</scope>
    <source>
        <strain evidence="1 2">CBS 10092</strain>
    </source>
</reference>
<dbReference type="AlphaFoldDB" id="A0A4U7KLT0"/>
<gene>
    <name evidence="1" type="ORF">EX895_006033</name>
</gene>
<dbReference type="EMBL" id="SRRM01000021">
    <property type="protein sequence ID" value="TKY84953.1"/>
    <property type="molecule type" value="Genomic_DNA"/>
</dbReference>
<dbReference type="RefSeq" id="XP_029736938.1">
    <property type="nucleotide sequence ID" value="XM_029886625.1"/>
</dbReference>
<dbReference type="KEGG" id="sgra:EX895_006033"/>